<evidence type="ECO:0000313" key="14">
    <source>
        <dbReference type="Proteomes" id="UP000050501"/>
    </source>
</evidence>
<keyword evidence="4 12" id="KW-0378">Hydrolase</keyword>
<dbReference type="NCBIfam" id="TIGR03356">
    <property type="entry name" value="BGL"/>
    <property type="match status" value="1"/>
</dbReference>
<gene>
    <name evidence="13" type="ORF">ADN01_14900</name>
</gene>
<feature type="binding site" evidence="10">
    <location>
        <position position="121"/>
    </location>
    <ligand>
        <name>substrate</name>
    </ligand>
</feature>
<proteinExistence type="inferred from homology"/>
<dbReference type="InterPro" id="IPR017853">
    <property type="entry name" value="GH"/>
</dbReference>
<evidence type="ECO:0000256" key="11">
    <source>
        <dbReference type="PROSITE-ProRule" id="PRU10055"/>
    </source>
</evidence>
<comment type="catalytic activity">
    <reaction evidence="1 12">
        <text>Hydrolysis of terminal, non-reducing beta-D-glucosyl residues with release of beta-D-glucose.</text>
        <dbReference type="EC" id="3.2.1.21"/>
    </reaction>
</comment>
<dbReference type="Proteomes" id="UP000050501">
    <property type="component" value="Unassembled WGS sequence"/>
</dbReference>
<evidence type="ECO:0000256" key="2">
    <source>
        <dbReference type="ARBA" id="ARBA00010838"/>
    </source>
</evidence>
<dbReference type="PROSITE" id="PS00653">
    <property type="entry name" value="GLYCOSYL_HYDROL_F1_2"/>
    <property type="match status" value="1"/>
</dbReference>
<dbReference type="AlphaFoldDB" id="A0A0P6XTN0"/>
<evidence type="ECO:0000256" key="12">
    <source>
        <dbReference type="RuleBase" id="RU361175"/>
    </source>
</evidence>
<dbReference type="FunFam" id="3.20.20.80:FF:000004">
    <property type="entry name" value="Beta-glucosidase 6-phospho-beta-glucosidase"/>
    <property type="match status" value="1"/>
</dbReference>
<evidence type="ECO:0000256" key="9">
    <source>
        <dbReference type="PIRSR" id="PIRSR617736-1"/>
    </source>
</evidence>
<evidence type="ECO:0000256" key="7">
    <source>
        <dbReference type="ARBA" id="ARBA00023295"/>
    </source>
</evidence>
<comment type="caution">
    <text evidence="13">The sequence shown here is derived from an EMBL/GenBank/DDBJ whole genome shotgun (WGS) entry which is preliminary data.</text>
</comment>
<dbReference type="PANTHER" id="PTHR10353">
    <property type="entry name" value="GLYCOSYL HYDROLASE"/>
    <property type="match status" value="1"/>
</dbReference>
<keyword evidence="5" id="KW-0136">Cellulose degradation</keyword>
<evidence type="ECO:0000256" key="5">
    <source>
        <dbReference type="ARBA" id="ARBA00023001"/>
    </source>
</evidence>
<dbReference type="PROSITE" id="PS00572">
    <property type="entry name" value="GLYCOSYL_HYDROL_F1_1"/>
    <property type="match status" value="1"/>
</dbReference>
<evidence type="ECO:0000256" key="4">
    <source>
        <dbReference type="ARBA" id="ARBA00022801"/>
    </source>
</evidence>
<organism evidence="13 14">
    <name type="scientific">Levilinea saccharolytica</name>
    <dbReference type="NCBI Taxonomy" id="229921"/>
    <lineage>
        <taxon>Bacteria</taxon>
        <taxon>Bacillati</taxon>
        <taxon>Chloroflexota</taxon>
        <taxon>Anaerolineae</taxon>
        <taxon>Anaerolineales</taxon>
        <taxon>Anaerolineaceae</taxon>
        <taxon>Levilinea</taxon>
    </lineage>
</organism>
<feature type="binding site" evidence="10">
    <location>
        <position position="165"/>
    </location>
    <ligand>
        <name>substrate</name>
    </ligand>
</feature>
<dbReference type="InterPro" id="IPR001360">
    <property type="entry name" value="Glyco_hydro_1"/>
</dbReference>
<feature type="binding site" evidence="10">
    <location>
        <position position="20"/>
    </location>
    <ligand>
        <name>substrate</name>
    </ligand>
</feature>
<keyword evidence="6" id="KW-0119">Carbohydrate metabolism</keyword>
<dbReference type="Gene3D" id="3.20.20.80">
    <property type="entry name" value="Glycosidases"/>
    <property type="match status" value="1"/>
</dbReference>
<evidence type="ECO:0000256" key="3">
    <source>
        <dbReference type="ARBA" id="ARBA00012744"/>
    </source>
</evidence>
<dbReference type="InterPro" id="IPR033132">
    <property type="entry name" value="GH_1_N_CS"/>
</dbReference>
<dbReference type="PATRIC" id="fig|229921.5.peg.981"/>
<reference evidence="13 14" key="1">
    <citation type="submission" date="2015-07" db="EMBL/GenBank/DDBJ databases">
        <title>Genome sequence of Levilinea saccharolytica DSM 16555.</title>
        <authorList>
            <person name="Hemp J."/>
            <person name="Ward L.M."/>
            <person name="Pace L.A."/>
            <person name="Fischer W.W."/>
        </authorList>
    </citation>
    <scope>NUCLEOTIDE SEQUENCE [LARGE SCALE GENOMIC DNA]</scope>
    <source>
        <strain evidence="13 14">KIBI-1</strain>
    </source>
</reference>
<name>A0A0P6XTN0_9CHLR</name>
<dbReference type="OrthoDB" id="9765195at2"/>
<keyword evidence="7 12" id="KW-0326">Glycosidase</keyword>
<dbReference type="GO" id="GO:0008422">
    <property type="term" value="F:beta-glucosidase activity"/>
    <property type="evidence" value="ECO:0007669"/>
    <property type="project" value="UniProtKB-EC"/>
</dbReference>
<feature type="active site" description="Nucleophile" evidence="9 11">
    <location>
        <position position="364"/>
    </location>
</feature>
<feature type="active site" description="Proton donor" evidence="9">
    <location>
        <position position="166"/>
    </location>
</feature>
<dbReference type="PRINTS" id="PR00131">
    <property type="entry name" value="GLHYDRLASE1"/>
</dbReference>
<accession>A0A0P6XTN0</accession>
<dbReference type="EMBL" id="LGCM01000055">
    <property type="protein sequence ID" value="KPL78483.1"/>
    <property type="molecule type" value="Genomic_DNA"/>
</dbReference>
<evidence type="ECO:0000256" key="10">
    <source>
        <dbReference type="PIRSR" id="PIRSR617736-2"/>
    </source>
</evidence>
<dbReference type="InterPro" id="IPR017736">
    <property type="entry name" value="Glyco_hydro_1_beta-glucosidase"/>
</dbReference>
<dbReference type="EC" id="3.2.1.21" evidence="3 12"/>
<dbReference type="RefSeq" id="WP_062418834.1">
    <property type="nucleotide sequence ID" value="NZ_DF967974.1"/>
</dbReference>
<protein>
    <recommendedName>
        <fullName evidence="3 12">Beta-glucosidase</fullName>
        <ecNumber evidence="3 12">3.2.1.21</ecNumber>
    </recommendedName>
</protein>
<evidence type="ECO:0000256" key="1">
    <source>
        <dbReference type="ARBA" id="ARBA00000448"/>
    </source>
</evidence>
<keyword evidence="14" id="KW-1185">Reference proteome</keyword>
<dbReference type="GO" id="GO:0005829">
    <property type="term" value="C:cytosol"/>
    <property type="evidence" value="ECO:0007669"/>
    <property type="project" value="TreeGrafter"/>
</dbReference>
<keyword evidence="8" id="KW-0624">Polysaccharide degradation</keyword>
<dbReference type="GO" id="GO:0030245">
    <property type="term" value="P:cellulose catabolic process"/>
    <property type="evidence" value="ECO:0007669"/>
    <property type="project" value="UniProtKB-KW"/>
</dbReference>
<dbReference type="STRING" id="229921.ADN01_14900"/>
<dbReference type="Pfam" id="PF00232">
    <property type="entry name" value="Glyco_hydro_1"/>
    <property type="match status" value="1"/>
</dbReference>
<dbReference type="SUPFAM" id="SSF51445">
    <property type="entry name" value="(Trans)glycosidases"/>
    <property type="match status" value="1"/>
</dbReference>
<sequence length="460" mass="52630">MPTHYFPKNFLWGAATASYQIEGAWNEDGKGESVWDRFTHTPGKIDNGDTGDVACDHYHRWPEDIQMMKDFGLQAYRLSIAWPRILPTGRGTVNPKGLDFYDRLIDAVLEAGIQPFITLFHWDLPQALQDQGGWTVRDTVPAFVDYADIVTRRLGDRVQHWITHNEMSVVNLLGYALGEHAPGFKGQYMNALATGHHLLLSHGLAVPVIRQNVPNAQVGLAINMNYQVPASNSAADRDFRRRIDGMWVRWFLEPLHGRQYPADVLHDFISDGYIPDAPLPFIQSGDMETISVPVDFLGLNYYFRQVMRNPSVPETENDPIEIHSLPKTRENVTEMGWEVYADGLLNALARLYIEYQPKALYVTENGASYSDGPDAQGRIHDPERIRYLRTHFTAAHRAIQMGVPLRGFFVWSWMDNFEWARGYAQRFGLVWVDFKTQQRLPKDSAYWYQKVIAANAVETE</sequence>
<feature type="binding site" evidence="10">
    <location>
        <position position="302"/>
    </location>
    <ligand>
        <name>substrate</name>
    </ligand>
</feature>
<evidence type="ECO:0000256" key="8">
    <source>
        <dbReference type="ARBA" id="ARBA00023326"/>
    </source>
</evidence>
<dbReference type="PANTHER" id="PTHR10353:SF36">
    <property type="entry name" value="LP05116P"/>
    <property type="match status" value="1"/>
</dbReference>
<evidence type="ECO:0000313" key="13">
    <source>
        <dbReference type="EMBL" id="KPL78483.1"/>
    </source>
</evidence>
<comment type="similarity">
    <text evidence="2 12">Belongs to the glycosyl hydrolase 1 family.</text>
</comment>
<feature type="binding site" evidence="10">
    <location>
        <begin position="418"/>
        <end position="419"/>
    </location>
    <ligand>
        <name>substrate</name>
    </ligand>
</feature>
<evidence type="ECO:0000256" key="6">
    <source>
        <dbReference type="ARBA" id="ARBA00023277"/>
    </source>
</evidence>
<dbReference type="InterPro" id="IPR018120">
    <property type="entry name" value="Glyco_hydro_1_AS"/>
</dbReference>
<feature type="binding site" evidence="10">
    <location>
        <position position="411"/>
    </location>
    <ligand>
        <name>substrate</name>
    </ligand>
</feature>